<dbReference type="OrthoDB" id="5821855at2759"/>
<organism evidence="2 3">
    <name type="scientific">Caenorhabditis auriculariae</name>
    <dbReference type="NCBI Taxonomy" id="2777116"/>
    <lineage>
        <taxon>Eukaryota</taxon>
        <taxon>Metazoa</taxon>
        <taxon>Ecdysozoa</taxon>
        <taxon>Nematoda</taxon>
        <taxon>Chromadorea</taxon>
        <taxon>Rhabditida</taxon>
        <taxon>Rhabditina</taxon>
        <taxon>Rhabditomorpha</taxon>
        <taxon>Rhabditoidea</taxon>
        <taxon>Rhabditidae</taxon>
        <taxon>Peloderinae</taxon>
        <taxon>Caenorhabditis</taxon>
    </lineage>
</organism>
<protein>
    <submittedName>
        <fullName evidence="2">Uncharacterized protein</fullName>
    </submittedName>
</protein>
<proteinExistence type="predicted"/>
<dbReference type="FunFam" id="3.40.50.1820:FF:000191">
    <property type="entry name" value="LIPaSe related"/>
    <property type="match status" value="1"/>
</dbReference>
<evidence type="ECO:0000313" key="2">
    <source>
        <dbReference type="EMBL" id="CAD6191585.1"/>
    </source>
</evidence>
<dbReference type="Gene3D" id="3.40.50.1820">
    <property type="entry name" value="alpha/beta hydrolase"/>
    <property type="match status" value="1"/>
</dbReference>
<dbReference type="GO" id="GO:0016298">
    <property type="term" value="F:lipase activity"/>
    <property type="evidence" value="ECO:0007669"/>
    <property type="project" value="TreeGrafter"/>
</dbReference>
<name>A0A8S1H827_9PELO</name>
<sequence>MVRTTLLIFALSVVAVHSNGIAGPLSQDFQTWLKSNGYDTDNFVRSDYGTQGSYGGFDASSNKAVNTPVVFIHGNSDAALKYSSTATGWSNSVEYFLSKGYTNAELYATSWQDTNVLKASTRTHNCFDLTRLRRFLEAVLSYTKAPKISLITHSMGVTLGRKIIKGGTVKASDGNCDLGPTINDKIEVFLGLAGANYGLCNCEGGSATLEKTCNRENGLWPGDSCGFNYLTCGLNPLLYPCSSVTYSSFLTTMNTDNIKEADHVFSAWSHSDNVIEYNDMTWGKPTSLIPNSDGKKVYLTYTHMETKELTAEDQFTMVKNKIVPQ</sequence>
<accession>A0A8S1H827</accession>
<evidence type="ECO:0000256" key="1">
    <source>
        <dbReference type="SAM" id="SignalP"/>
    </source>
</evidence>
<dbReference type="AlphaFoldDB" id="A0A8S1H827"/>
<dbReference type="Pfam" id="PF01674">
    <property type="entry name" value="Lipase_2"/>
    <property type="match status" value="1"/>
</dbReference>
<dbReference type="InterPro" id="IPR002918">
    <property type="entry name" value="Lipase_EstA/Esterase_EstB"/>
</dbReference>
<dbReference type="PANTHER" id="PTHR32015">
    <property type="entry name" value="FASTING INDUCED LIPASE"/>
    <property type="match status" value="1"/>
</dbReference>
<gene>
    <name evidence="2" type="ORF">CAUJ_LOCUS7504</name>
</gene>
<evidence type="ECO:0000313" key="3">
    <source>
        <dbReference type="Proteomes" id="UP000835052"/>
    </source>
</evidence>
<feature type="chain" id="PRO_5035799368" evidence="1">
    <location>
        <begin position="19"/>
        <end position="325"/>
    </location>
</feature>
<reference evidence="2" key="1">
    <citation type="submission" date="2020-10" db="EMBL/GenBank/DDBJ databases">
        <authorList>
            <person name="Kikuchi T."/>
        </authorList>
    </citation>
    <scope>NUCLEOTIDE SEQUENCE</scope>
    <source>
        <strain evidence="2">NKZ352</strain>
    </source>
</reference>
<keyword evidence="1" id="KW-0732">Signal</keyword>
<dbReference type="PANTHER" id="PTHR32015:SF27">
    <property type="entry name" value="LIPASE"/>
    <property type="match status" value="1"/>
</dbReference>
<dbReference type="EMBL" id="CAJGYM010000022">
    <property type="protein sequence ID" value="CAD6191585.1"/>
    <property type="molecule type" value="Genomic_DNA"/>
</dbReference>
<dbReference type="GO" id="GO:0016042">
    <property type="term" value="P:lipid catabolic process"/>
    <property type="evidence" value="ECO:0007669"/>
    <property type="project" value="InterPro"/>
</dbReference>
<dbReference type="InterPro" id="IPR029058">
    <property type="entry name" value="AB_hydrolase_fold"/>
</dbReference>
<feature type="signal peptide" evidence="1">
    <location>
        <begin position="1"/>
        <end position="18"/>
    </location>
</feature>
<comment type="caution">
    <text evidence="2">The sequence shown here is derived from an EMBL/GenBank/DDBJ whole genome shotgun (WGS) entry which is preliminary data.</text>
</comment>
<keyword evidence="3" id="KW-1185">Reference proteome</keyword>
<dbReference type="Proteomes" id="UP000835052">
    <property type="component" value="Unassembled WGS sequence"/>
</dbReference>
<dbReference type="SUPFAM" id="SSF53474">
    <property type="entry name" value="alpha/beta-Hydrolases"/>
    <property type="match status" value="1"/>
</dbReference>